<feature type="region of interest" description="Disordered" evidence="1">
    <location>
        <begin position="44"/>
        <end position="63"/>
    </location>
</feature>
<reference evidence="2 3" key="1">
    <citation type="submission" date="2015-05" db="EMBL/GenBank/DDBJ databases">
        <title>Complete genome of Marinobacter psychrophilus strain 20041T isolated from sea-ice of the Canadian Basin.</title>
        <authorList>
            <person name="Song L."/>
            <person name="Ren L."/>
            <person name="Yu Y."/>
            <person name="Wang X."/>
        </authorList>
    </citation>
    <scope>NUCLEOTIDE SEQUENCE [LARGE SCALE GENOMIC DNA]</scope>
    <source>
        <strain evidence="2 3">20041</strain>
    </source>
</reference>
<dbReference type="KEGG" id="mpq:ABA45_07920"/>
<evidence type="ECO:0000313" key="2">
    <source>
        <dbReference type="EMBL" id="AKO52362.1"/>
    </source>
</evidence>
<organism evidence="2 3">
    <name type="scientific">Marinobacter psychrophilus</name>
    <dbReference type="NCBI Taxonomy" id="330734"/>
    <lineage>
        <taxon>Bacteria</taxon>
        <taxon>Pseudomonadati</taxon>
        <taxon>Pseudomonadota</taxon>
        <taxon>Gammaproteobacteria</taxon>
        <taxon>Pseudomonadales</taxon>
        <taxon>Marinobacteraceae</taxon>
        <taxon>Marinobacter</taxon>
    </lineage>
</organism>
<protein>
    <submittedName>
        <fullName evidence="2">Uncharacterized protein</fullName>
    </submittedName>
</protein>
<gene>
    <name evidence="2" type="ORF">ABA45_07920</name>
</gene>
<evidence type="ECO:0000256" key="1">
    <source>
        <dbReference type="SAM" id="MobiDB-lite"/>
    </source>
</evidence>
<evidence type="ECO:0000313" key="3">
    <source>
        <dbReference type="Proteomes" id="UP000036406"/>
    </source>
</evidence>
<feature type="compositionally biased region" description="Basic and acidic residues" evidence="1">
    <location>
        <begin position="53"/>
        <end position="63"/>
    </location>
</feature>
<dbReference type="EMBL" id="CP011494">
    <property type="protein sequence ID" value="AKO52362.1"/>
    <property type="molecule type" value="Genomic_DNA"/>
</dbReference>
<dbReference type="AlphaFoldDB" id="A0A0H4IBD9"/>
<keyword evidence="3" id="KW-1185">Reference proteome</keyword>
<name>A0A0H4IBD9_9GAMM</name>
<dbReference type="Proteomes" id="UP000036406">
    <property type="component" value="Chromosome"/>
</dbReference>
<sequence length="63" mass="6717">MTSPLKDVEFLVTRKGGQSVSAEVVLGSQDDQVDIPKVLVKRTPAAAKTPTEPVKESVPESKP</sequence>
<dbReference type="PATRIC" id="fig|330734.3.peg.1665"/>
<proteinExistence type="predicted"/>
<accession>A0A0H4IBD9</accession>